<comment type="caution">
    <text evidence="4">The sequence shown here is derived from an EMBL/GenBank/DDBJ whole genome shotgun (WGS) entry which is preliminary data.</text>
</comment>
<evidence type="ECO:0000313" key="5">
    <source>
        <dbReference type="Proteomes" id="UP001413721"/>
    </source>
</evidence>
<dbReference type="CDD" id="cd13530">
    <property type="entry name" value="PBP2_peptides_like"/>
    <property type="match status" value="1"/>
</dbReference>
<name>A0ABU9YRX7_9PROT</name>
<keyword evidence="5" id="KW-1185">Reference proteome</keyword>
<dbReference type="Gene3D" id="3.40.190.10">
    <property type="entry name" value="Periplasmic binding protein-like II"/>
    <property type="match status" value="2"/>
</dbReference>
<protein>
    <submittedName>
        <fullName evidence="4">ABC transporter substrate-binding protein</fullName>
    </submittedName>
</protein>
<reference evidence="4 5" key="1">
    <citation type="submission" date="2024-03" db="EMBL/GenBank/DDBJ databases">
        <title>High-quality draft genome sequencing of Tistrella sp. BH-R2-4.</title>
        <authorList>
            <person name="Dong C."/>
        </authorList>
    </citation>
    <scope>NUCLEOTIDE SEQUENCE [LARGE SCALE GENOMIC DNA]</scope>
    <source>
        <strain evidence="4 5">BH-R2-4</strain>
    </source>
</reference>
<dbReference type="PANTHER" id="PTHR35936">
    <property type="entry name" value="MEMBRANE-BOUND LYTIC MUREIN TRANSGLYCOSYLASE F"/>
    <property type="match status" value="1"/>
</dbReference>
<feature type="chain" id="PRO_5045766953" evidence="2">
    <location>
        <begin position="24"/>
        <end position="248"/>
    </location>
</feature>
<dbReference type="PANTHER" id="PTHR35936:SF17">
    <property type="entry name" value="ARGININE-BINDING EXTRACELLULAR PROTEIN ARTP"/>
    <property type="match status" value="1"/>
</dbReference>
<keyword evidence="1 2" id="KW-0732">Signal</keyword>
<dbReference type="SUPFAM" id="SSF53850">
    <property type="entry name" value="Periplasmic binding protein-like II"/>
    <property type="match status" value="1"/>
</dbReference>
<dbReference type="Proteomes" id="UP001413721">
    <property type="component" value="Unassembled WGS sequence"/>
</dbReference>
<dbReference type="RefSeq" id="WP_345938549.1">
    <property type="nucleotide sequence ID" value="NZ_JBBKTW010000012.1"/>
</dbReference>
<dbReference type="InterPro" id="IPR001638">
    <property type="entry name" value="Solute-binding_3/MltF_N"/>
</dbReference>
<evidence type="ECO:0000259" key="3">
    <source>
        <dbReference type="SMART" id="SM00062"/>
    </source>
</evidence>
<proteinExistence type="predicted"/>
<feature type="signal peptide" evidence="2">
    <location>
        <begin position="1"/>
        <end position="23"/>
    </location>
</feature>
<evidence type="ECO:0000256" key="1">
    <source>
        <dbReference type="ARBA" id="ARBA00022729"/>
    </source>
</evidence>
<evidence type="ECO:0000313" key="4">
    <source>
        <dbReference type="EMBL" id="MEN2991561.1"/>
    </source>
</evidence>
<sequence>MKLKTIAAVITTLAIGFTAPVFAADTVTVGVTTTGVPFTFIDTATSKPTGAMVELAEAIAAETGMTAEFEVVAFSALIPSLTTGKIDMISAGMFATDKRREVVDFSTPVYSYGEGMFVAADDATDYTLDDLNGATVGAQVGTTFADTLKARGTFGEIKLYDSIADIMRDVKLGRIKAGFGDKPIIAYQISQNPKMGVRLVEGYQPMKPGDVALAVSKENTALLDAVNAAIAKLKDSGALAKIFAKYGL</sequence>
<dbReference type="SMART" id="SM00062">
    <property type="entry name" value="PBPb"/>
    <property type="match status" value="1"/>
</dbReference>
<dbReference type="Pfam" id="PF00497">
    <property type="entry name" value="SBP_bac_3"/>
    <property type="match status" value="1"/>
</dbReference>
<gene>
    <name evidence="4" type="ORF">WG926_24830</name>
</gene>
<feature type="domain" description="Solute-binding protein family 3/N-terminal" evidence="3">
    <location>
        <begin position="26"/>
        <end position="248"/>
    </location>
</feature>
<dbReference type="EMBL" id="JBBKTW010000012">
    <property type="protein sequence ID" value="MEN2991561.1"/>
    <property type="molecule type" value="Genomic_DNA"/>
</dbReference>
<organism evidence="4 5">
    <name type="scientific">Tistrella arctica</name>
    <dbReference type="NCBI Taxonomy" id="3133430"/>
    <lineage>
        <taxon>Bacteria</taxon>
        <taxon>Pseudomonadati</taxon>
        <taxon>Pseudomonadota</taxon>
        <taxon>Alphaproteobacteria</taxon>
        <taxon>Geminicoccales</taxon>
        <taxon>Geminicoccaceae</taxon>
        <taxon>Tistrella</taxon>
    </lineage>
</organism>
<accession>A0ABU9YRX7</accession>
<evidence type="ECO:0000256" key="2">
    <source>
        <dbReference type="SAM" id="SignalP"/>
    </source>
</evidence>